<evidence type="ECO:0000313" key="4">
    <source>
        <dbReference type="Proteomes" id="UP000184522"/>
    </source>
</evidence>
<sequence length="184" mass="20919">MMNKQDNIETLFEDLKGKFDVLEPNKGHGARFLEKLDAKSSGKKENKLSTFWKPLLAVAASVVIAISVFGGINQTEDTLDLASVSPEFSEAQDFFTTTISEELKKLNAERSPLTENIIYEAERQLKTLEEDYEDLKNDLKESGNDKRVIYAMISNFQSRIDILNDILDKIEDLKDTNYDTENTL</sequence>
<gene>
    <name evidence="3" type="ORF">SAMN05444148_2174</name>
</gene>
<proteinExistence type="predicted"/>
<dbReference type="STRING" id="1089305.SAMN05444148_2174"/>
<keyword evidence="2" id="KW-1133">Transmembrane helix</keyword>
<dbReference type="EMBL" id="FQWS01000002">
    <property type="protein sequence ID" value="SHH50321.1"/>
    <property type="molecule type" value="Genomic_DNA"/>
</dbReference>
<evidence type="ECO:0000256" key="1">
    <source>
        <dbReference type="SAM" id="Coils"/>
    </source>
</evidence>
<protein>
    <recommendedName>
        <fullName evidence="5">DUF4179 domain-containing protein</fullName>
    </recommendedName>
</protein>
<keyword evidence="2" id="KW-0472">Membrane</keyword>
<keyword evidence="4" id="KW-1185">Reference proteome</keyword>
<evidence type="ECO:0000313" key="3">
    <source>
        <dbReference type="EMBL" id="SHH50321.1"/>
    </source>
</evidence>
<dbReference type="AlphaFoldDB" id="A0A1M5TI31"/>
<name>A0A1M5TI31_9FLAO</name>
<organism evidence="3 4">
    <name type="scientific">Winogradskyella jejuensis</name>
    <dbReference type="NCBI Taxonomy" id="1089305"/>
    <lineage>
        <taxon>Bacteria</taxon>
        <taxon>Pseudomonadati</taxon>
        <taxon>Bacteroidota</taxon>
        <taxon>Flavobacteriia</taxon>
        <taxon>Flavobacteriales</taxon>
        <taxon>Flavobacteriaceae</taxon>
        <taxon>Winogradskyella</taxon>
    </lineage>
</organism>
<evidence type="ECO:0000256" key="2">
    <source>
        <dbReference type="SAM" id="Phobius"/>
    </source>
</evidence>
<accession>A0A1M5TI31</accession>
<reference evidence="4" key="1">
    <citation type="submission" date="2016-11" db="EMBL/GenBank/DDBJ databases">
        <authorList>
            <person name="Varghese N."/>
            <person name="Submissions S."/>
        </authorList>
    </citation>
    <scope>NUCLEOTIDE SEQUENCE [LARGE SCALE GENOMIC DNA]</scope>
    <source>
        <strain evidence="4">DSM 25330</strain>
    </source>
</reference>
<feature type="transmembrane region" description="Helical" evidence="2">
    <location>
        <begin position="51"/>
        <end position="72"/>
    </location>
</feature>
<evidence type="ECO:0008006" key="5">
    <source>
        <dbReference type="Google" id="ProtNLM"/>
    </source>
</evidence>
<keyword evidence="1" id="KW-0175">Coiled coil</keyword>
<feature type="coiled-coil region" evidence="1">
    <location>
        <begin position="118"/>
        <end position="145"/>
    </location>
</feature>
<dbReference type="RefSeq" id="WP_234969259.1">
    <property type="nucleotide sequence ID" value="NZ_FQWS01000002.1"/>
</dbReference>
<dbReference type="Proteomes" id="UP000184522">
    <property type="component" value="Unassembled WGS sequence"/>
</dbReference>
<keyword evidence="2" id="KW-0812">Transmembrane</keyword>